<accession>A0A1T4W2J6</accession>
<dbReference type="PROSITE" id="PS50994">
    <property type="entry name" value="INTEGRASE"/>
    <property type="match status" value="1"/>
</dbReference>
<gene>
    <name evidence="2" type="ORF">SAMN02745213_02396</name>
</gene>
<dbReference type="InterPro" id="IPR050900">
    <property type="entry name" value="Transposase_IS3/IS150/IS904"/>
</dbReference>
<dbReference type="Pfam" id="PF00665">
    <property type="entry name" value="rve"/>
    <property type="match status" value="1"/>
</dbReference>
<dbReference type="PANTHER" id="PTHR46889">
    <property type="entry name" value="TRANSPOSASE INSF FOR INSERTION SEQUENCE IS3B-RELATED"/>
    <property type="match status" value="1"/>
</dbReference>
<proteinExistence type="predicted"/>
<dbReference type="GO" id="GO:0015074">
    <property type="term" value="P:DNA integration"/>
    <property type="evidence" value="ECO:0007669"/>
    <property type="project" value="InterPro"/>
</dbReference>
<dbReference type="InterPro" id="IPR036397">
    <property type="entry name" value="RNaseH_sf"/>
</dbReference>
<feature type="domain" description="Integrase catalytic" evidence="1">
    <location>
        <begin position="119"/>
        <end position="285"/>
    </location>
</feature>
<dbReference type="InterPro" id="IPR012337">
    <property type="entry name" value="RNaseH-like_sf"/>
</dbReference>
<name>A0A1T4W2J6_9GAMM</name>
<evidence type="ECO:0000313" key="2">
    <source>
        <dbReference type="EMBL" id="SKA71472.1"/>
    </source>
</evidence>
<dbReference type="InterPro" id="IPR048020">
    <property type="entry name" value="Transpos_IS3"/>
</dbReference>
<dbReference type="InterPro" id="IPR001584">
    <property type="entry name" value="Integrase_cat-core"/>
</dbReference>
<dbReference type="Pfam" id="PF13276">
    <property type="entry name" value="HTH_21"/>
    <property type="match status" value="1"/>
</dbReference>
<keyword evidence="3" id="KW-1185">Reference proteome</keyword>
<dbReference type="InterPro" id="IPR025948">
    <property type="entry name" value="HTH-like_dom"/>
</dbReference>
<dbReference type="STRING" id="83771.SAMN02910357_00819"/>
<dbReference type="AlphaFoldDB" id="A0A1T4W2J6"/>
<dbReference type="Proteomes" id="UP000242432">
    <property type="component" value="Unassembled WGS sequence"/>
</dbReference>
<dbReference type="GO" id="GO:0003676">
    <property type="term" value="F:nucleic acid binding"/>
    <property type="evidence" value="ECO:0007669"/>
    <property type="project" value="InterPro"/>
</dbReference>
<protein>
    <submittedName>
        <fullName evidence="2">Transposase InsO and inactivated derivatives</fullName>
    </submittedName>
</protein>
<dbReference type="NCBIfam" id="NF033516">
    <property type="entry name" value="transpos_IS3"/>
    <property type="match status" value="1"/>
</dbReference>
<evidence type="ECO:0000313" key="3">
    <source>
        <dbReference type="Proteomes" id="UP000242432"/>
    </source>
</evidence>
<dbReference type="Pfam" id="PF13333">
    <property type="entry name" value="rve_2"/>
    <property type="match status" value="1"/>
</dbReference>
<organism evidence="2 3">
    <name type="scientific">Succinivibrio dextrinosolvens DSM 3072</name>
    <dbReference type="NCBI Taxonomy" id="1123324"/>
    <lineage>
        <taxon>Bacteria</taxon>
        <taxon>Pseudomonadati</taxon>
        <taxon>Pseudomonadota</taxon>
        <taxon>Gammaproteobacteria</taxon>
        <taxon>Aeromonadales</taxon>
        <taxon>Succinivibrionaceae</taxon>
        <taxon>Succinivibrio</taxon>
    </lineage>
</organism>
<dbReference type="EMBL" id="FUXX01000096">
    <property type="protein sequence ID" value="SKA71472.1"/>
    <property type="molecule type" value="Genomic_DNA"/>
</dbReference>
<dbReference type="PANTHER" id="PTHR46889:SF5">
    <property type="entry name" value="INTEGRASE PROTEIN"/>
    <property type="match status" value="1"/>
</dbReference>
<dbReference type="Gene3D" id="3.30.420.10">
    <property type="entry name" value="Ribonuclease H-like superfamily/Ribonuclease H"/>
    <property type="match status" value="1"/>
</dbReference>
<sequence length="291" mass="34206">MLELRPKYPFKMLLEEAQMSRGSYLYQLRKAPSKCLDAVYSEQIAAIRKIHSDSKERYGYRRVMYALRNQGMHLNHKTVHKLMHHLQLQGAHPKSYKKYNSYKGTVGKIAPNILNREFNPPKPMTSFATDITEFAIAEGKLYLSPIIDMCTNEIVAYDVARHTTFDQINRMLKRFEDVLEENDVTGALVHSDQGWQYQHINYCNWLKEHNLVQSMSRKATTHDNIMIEIFFGRMKVEMFYGKEKTFKDLKDLEKAIKDYIKWYNTDRVCKKLKGLSPINFRKQALNSVSMT</sequence>
<reference evidence="3" key="1">
    <citation type="submission" date="2017-02" db="EMBL/GenBank/DDBJ databases">
        <authorList>
            <person name="Varghese N."/>
            <person name="Submissions S."/>
        </authorList>
    </citation>
    <scope>NUCLEOTIDE SEQUENCE [LARGE SCALE GENOMIC DNA]</scope>
    <source>
        <strain evidence="3">DSM 3072</strain>
    </source>
</reference>
<dbReference type="SUPFAM" id="SSF53098">
    <property type="entry name" value="Ribonuclease H-like"/>
    <property type="match status" value="1"/>
</dbReference>
<evidence type="ECO:0000259" key="1">
    <source>
        <dbReference type="PROSITE" id="PS50994"/>
    </source>
</evidence>